<dbReference type="KEGG" id="csg:Cylst_0194"/>
<keyword evidence="2" id="KW-1185">Reference proteome</keyword>
<dbReference type="Proteomes" id="UP000010475">
    <property type="component" value="Chromosome"/>
</dbReference>
<dbReference type="EMBL" id="CP003642">
    <property type="protein sequence ID" value="AFZ22570.1"/>
    <property type="molecule type" value="Genomic_DNA"/>
</dbReference>
<dbReference type="RefSeq" id="WP_015205829.1">
    <property type="nucleotide sequence ID" value="NC_019757.1"/>
</dbReference>
<dbReference type="HOGENOM" id="CLU_2896589_0_0_3"/>
<evidence type="ECO:0000313" key="2">
    <source>
        <dbReference type="Proteomes" id="UP000010475"/>
    </source>
</evidence>
<accession>K9WQE0</accession>
<protein>
    <submittedName>
        <fullName evidence="1">Uncharacterized protein</fullName>
    </submittedName>
</protein>
<name>K9WQE0_9NOST</name>
<gene>
    <name evidence="1" type="ORF">Cylst_0194</name>
</gene>
<evidence type="ECO:0000313" key="1">
    <source>
        <dbReference type="EMBL" id="AFZ22570.1"/>
    </source>
</evidence>
<sequence length="62" mass="6988">MLKHHPTWMKNLNSLEDATGGDTKSRAEIASYGVQIVGYCAFSYTSVIIFKQQLSTEFTIRC</sequence>
<proteinExistence type="predicted"/>
<organism evidence="1 2">
    <name type="scientific">Cylindrospermum stagnale PCC 7417</name>
    <dbReference type="NCBI Taxonomy" id="56107"/>
    <lineage>
        <taxon>Bacteria</taxon>
        <taxon>Bacillati</taxon>
        <taxon>Cyanobacteriota</taxon>
        <taxon>Cyanophyceae</taxon>
        <taxon>Nostocales</taxon>
        <taxon>Nostocaceae</taxon>
        <taxon>Cylindrospermum</taxon>
    </lineage>
</organism>
<dbReference type="AlphaFoldDB" id="K9WQE0"/>
<reference evidence="1 2" key="1">
    <citation type="submission" date="2012-06" db="EMBL/GenBank/DDBJ databases">
        <title>Finished chromosome of genome of Cylindrospermum stagnale PCC 7417.</title>
        <authorList>
            <consortium name="US DOE Joint Genome Institute"/>
            <person name="Gugger M."/>
            <person name="Coursin T."/>
            <person name="Rippka R."/>
            <person name="Tandeau De Marsac N."/>
            <person name="Huntemann M."/>
            <person name="Wei C.-L."/>
            <person name="Han J."/>
            <person name="Detter J.C."/>
            <person name="Han C."/>
            <person name="Tapia R."/>
            <person name="Chen A."/>
            <person name="Kyrpides N."/>
            <person name="Mavromatis K."/>
            <person name="Markowitz V."/>
            <person name="Szeto E."/>
            <person name="Ivanova N."/>
            <person name="Pagani I."/>
            <person name="Pati A."/>
            <person name="Goodwin L."/>
            <person name="Nordberg H.P."/>
            <person name="Cantor M.N."/>
            <person name="Hua S.X."/>
            <person name="Woyke T."/>
            <person name="Kerfeld C.A."/>
        </authorList>
    </citation>
    <scope>NUCLEOTIDE SEQUENCE [LARGE SCALE GENOMIC DNA]</scope>
    <source>
        <strain evidence="1 2">PCC 7417</strain>
    </source>
</reference>